<dbReference type="VEuPathDB" id="TriTrypDB:TcYC6_0036230"/>
<feature type="region of interest" description="Disordered" evidence="1">
    <location>
        <begin position="69"/>
        <end position="103"/>
    </location>
</feature>
<name>A0A2V2VD48_TRYCR</name>
<dbReference type="VEuPathDB" id="TriTrypDB:C4B63_27g196"/>
<organism evidence="3 4">
    <name type="scientific">Trypanosoma cruzi</name>
    <dbReference type="NCBI Taxonomy" id="5693"/>
    <lineage>
        <taxon>Eukaryota</taxon>
        <taxon>Discoba</taxon>
        <taxon>Euglenozoa</taxon>
        <taxon>Kinetoplastea</taxon>
        <taxon>Metakinetoplastina</taxon>
        <taxon>Trypanosomatida</taxon>
        <taxon>Trypanosomatidae</taxon>
        <taxon>Trypanosoma</taxon>
        <taxon>Schizotrypanum</taxon>
    </lineage>
</organism>
<keyword evidence="2" id="KW-0812">Transmembrane</keyword>
<evidence type="ECO:0000256" key="1">
    <source>
        <dbReference type="SAM" id="MobiDB-lite"/>
    </source>
</evidence>
<dbReference type="VEuPathDB" id="TriTrypDB:ECC02_006085"/>
<feature type="transmembrane region" description="Helical" evidence="2">
    <location>
        <begin position="219"/>
        <end position="239"/>
    </location>
</feature>
<dbReference type="VEuPathDB" id="TriTrypDB:TcCLB.511127.274"/>
<dbReference type="EMBL" id="PRFA01000027">
    <property type="protein sequence ID" value="PWU94279.1"/>
    <property type="molecule type" value="Genomic_DNA"/>
</dbReference>
<evidence type="ECO:0000313" key="4">
    <source>
        <dbReference type="Proteomes" id="UP000246121"/>
    </source>
</evidence>
<dbReference type="VEuPathDB" id="TriTrypDB:Tc_MARK_5228"/>
<comment type="caution">
    <text evidence="3">The sequence shown here is derived from an EMBL/GenBank/DDBJ whole genome shotgun (WGS) entry which is preliminary data.</text>
</comment>
<dbReference type="VEuPathDB" id="TriTrypDB:TcCLB.509027.24"/>
<evidence type="ECO:0008006" key="5">
    <source>
        <dbReference type="Google" id="ProtNLM"/>
    </source>
</evidence>
<keyword evidence="2" id="KW-1133">Transmembrane helix</keyword>
<evidence type="ECO:0000256" key="2">
    <source>
        <dbReference type="SAM" id="Phobius"/>
    </source>
</evidence>
<dbReference type="VEuPathDB" id="TriTrypDB:TCSYLVIO_006490"/>
<gene>
    <name evidence="3" type="ORF">C4B63_27g196</name>
</gene>
<dbReference type="Proteomes" id="UP000246121">
    <property type="component" value="Unassembled WGS sequence"/>
</dbReference>
<keyword evidence="2" id="KW-0472">Membrane</keyword>
<dbReference type="VEuPathDB" id="TriTrypDB:C3747_107g126"/>
<dbReference type="VEuPathDB" id="TriTrypDB:BCY84_01334"/>
<sequence length="252" mass="29217">MSVVVTAARWLPFRQFRQFPSVSCTSRSVWGYSIRLFGYSAYDSIRKPPKRRKGPHALFATTAATARGKNDNVHEGGVHGSGVGRTRPTQPGSQRLQETKRTFPETLRSGRYKQQNTKSQRLYQGAASASESAPDRRFYRKVEDYREVQDDDPYAGLFRERVGVERRRLKEWQRQFEEENAHVELPYERTNVIARIAPNWFVRYFLNLRDKGGVEHTGFLWACAFVTLSVLWLVGYFFYTPPSKARPIAELR</sequence>
<accession>A0A2V2VD48</accession>
<dbReference type="VEuPathDB" id="TriTrypDB:TcBrA4_0109130"/>
<protein>
    <recommendedName>
        <fullName evidence="5">Transmembrane protein</fullName>
    </recommendedName>
</protein>
<feature type="compositionally biased region" description="Polar residues" evidence="1">
    <location>
        <begin position="87"/>
        <end position="96"/>
    </location>
</feature>
<dbReference type="VEuPathDB" id="TriTrypDB:TcCL_ESM05731"/>
<dbReference type="VEuPathDB" id="TriTrypDB:TcG_05667"/>
<proteinExistence type="predicted"/>
<evidence type="ECO:0000313" key="3">
    <source>
        <dbReference type="EMBL" id="PWU94279.1"/>
    </source>
</evidence>
<reference evidence="3 4" key="1">
    <citation type="journal article" date="2018" name="Microb. Genom.">
        <title>Expanding an expanded genome: long-read sequencing of Trypanosoma cruzi.</title>
        <authorList>
            <person name="Berna L."/>
            <person name="Rodriguez M."/>
            <person name="Chiribao M.L."/>
            <person name="Parodi-Talice A."/>
            <person name="Pita S."/>
            <person name="Rijo G."/>
            <person name="Alvarez-Valin F."/>
            <person name="Robello C."/>
        </authorList>
    </citation>
    <scope>NUCLEOTIDE SEQUENCE [LARGE SCALE GENOMIC DNA]</scope>
    <source>
        <strain evidence="3 4">Dm28c</strain>
    </source>
</reference>
<dbReference type="AlphaFoldDB" id="A0A2V2VD48"/>